<dbReference type="InterPro" id="IPR003901">
    <property type="entry name" value="Me_CoM_Rdtase_D"/>
</dbReference>
<reference evidence="3" key="1">
    <citation type="submission" date="2012-02" db="EMBL/GenBank/DDBJ databases">
        <title>Complete sequence of chromosome of Methanomethylovorans hollandica DSM 15978.</title>
        <authorList>
            <person name="Lucas S."/>
            <person name="Copeland A."/>
            <person name="Lapidus A."/>
            <person name="Glavina del Rio T."/>
            <person name="Dalin E."/>
            <person name="Tice H."/>
            <person name="Bruce D."/>
            <person name="Goodwin L."/>
            <person name="Pitluck S."/>
            <person name="Peters L."/>
            <person name="Mikhailova N."/>
            <person name="Held B."/>
            <person name="Kyrpides N."/>
            <person name="Mavromatis K."/>
            <person name="Ivanova N."/>
            <person name="Brettin T."/>
            <person name="Detter J.C."/>
            <person name="Han C."/>
            <person name="Larimer F."/>
            <person name="Land M."/>
            <person name="Hauser L."/>
            <person name="Markowitz V."/>
            <person name="Cheng J.-F."/>
            <person name="Hugenholtz P."/>
            <person name="Woyke T."/>
            <person name="Wu D."/>
            <person name="Spring S."/>
            <person name="Schroeder M."/>
            <person name="Brambilla E."/>
            <person name="Klenk H.-P."/>
            <person name="Eisen J.A."/>
        </authorList>
    </citation>
    <scope>NUCLEOTIDE SEQUENCE [LARGE SCALE GENOMIC DNA]</scope>
    <source>
        <strain evidence="3">DSM 15978 / NBRC 107637 / DMS1</strain>
    </source>
</reference>
<organism evidence="2 3">
    <name type="scientific">Methanomethylovorans hollandica (strain DSM 15978 / NBRC 107637 / DMS1)</name>
    <dbReference type="NCBI Taxonomy" id="867904"/>
    <lineage>
        <taxon>Archaea</taxon>
        <taxon>Methanobacteriati</taxon>
        <taxon>Methanobacteriota</taxon>
        <taxon>Stenosarchaea group</taxon>
        <taxon>Methanomicrobia</taxon>
        <taxon>Methanosarcinales</taxon>
        <taxon>Methanosarcinaceae</taxon>
        <taxon>Methanomethylovorans</taxon>
    </lineage>
</organism>
<dbReference type="AlphaFoldDB" id="L0KYV7"/>
<keyword evidence="3" id="KW-1185">Reference proteome</keyword>
<dbReference type="RefSeq" id="WP_015325025.1">
    <property type="nucleotide sequence ID" value="NC_019977.1"/>
</dbReference>
<dbReference type="Proteomes" id="UP000010866">
    <property type="component" value="Chromosome"/>
</dbReference>
<sequence length="161" mass="18137">MSNMSSDTTKHLQLEIVPQRLLRPETAQDLLNKILDLEGVIRLFIHGPRLPGTVPYGPAKGTALVHDSRRLIEIEGKAVELMVSVGSIRLEVTDADVKEQVHEICEKILPFPFEFREGNFMLRRQTVSGYARFGPDQDPLLVGMTDPKGKLKDQVCFIKDE</sequence>
<dbReference type="KEGG" id="mhz:Metho_1667"/>
<keyword evidence="1" id="KW-0484">Methanogenesis</keyword>
<evidence type="ECO:0000313" key="3">
    <source>
        <dbReference type="Proteomes" id="UP000010866"/>
    </source>
</evidence>
<evidence type="ECO:0000256" key="1">
    <source>
        <dbReference type="ARBA" id="ARBA00022994"/>
    </source>
</evidence>
<dbReference type="PIRSF" id="PIRSF005636">
    <property type="entry name" value="McrD"/>
    <property type="match status" value="1"/>
</dbReference>
<accession>L0KYV7</accession>
<dbReference type="Pfam" id="PF02505">
    <property type="entry name" value="MCR_D"/>
    <property type="match status" value="1"/>
</dbReference>
<proteinExistence type="predicted"/>
<evidence type="ECO:0000313" key="2">
    <source>
        <dbReference type="EMBL" id="AGB49860.1"/>
    </source>
</evidence>
<dbReference type="HOGENOM" id="CLU_118415_0_0_2"/>
<dbReference type="GeneID" id="14406180"/>
<protein>
    <submittedName>
        <fullName evidence="2">Methyl-coenzyme M reductase operon protein D</fullName>
    </submittedName>
</protein>
<name>L0KYV7_METHD</name>
<dbReference type="EMBL" id="CP003362">
    <property type="protein sequence ID" value="AGB49860.1"/>
    <property type="molecule type" value="Genomic_DNA"/>
</dbReference>
<dbReference type="NCBIfam" id="TIGR03260">
    <property type="entry name" value="met_CoM_red_D"/>
    <property type="match status" value="1"/>
</dbReference>
<dbReference type="OrthoDB" id="109281at2157"/>
<gene>
    <name evidence="2" type="ordered locus">Metho_1667</name>
</gene>
<dbReference type="STRING" id="867904.Metho_1667"/>
<dbReference type="GO" id="GO:0015948">
    <property type="term" value="P:methanogenesis"/>
    <property type="evidence" value="ECO:0007669"/>
    <property type="project" value="UniProtKB-KW"/>
</dbReference>